<evidence type="ECO:0000313" key="2">
    <source>
        <dbReference type="Proteomes" id="UP001354989"/>
    </source>
</evidence>
<dbReference type="Proteomes" id="UP001354989">
    <property type="component" value="Chromosome"/>
</dbReference>
<dbReference type="SUPFAM" id="SSF101874">
    <property type="entry name" value="YceI-like"/>
    <property type="match status" value="1"/>
</dbReference>
<dbReference type="Gene3D" id="2.40.128.110">
    <property type="entry name" value="Lipid/polyisoprenoid-binding, YceI-like"/>
    <property type="match status" value="1"/>
</dbReference>
<sequence>MLAYLLFIISLISPPPHGRSGKLFWDQSCLLTIHGESNVSKFACSYSSDRSASVDFLFKFTSDEYPVSAQLNADPIRIPITQFDCNIPGMRSDFRSLLQYKQHPFVRMNMNDISMREGPNADIEFNLEITLEIAGAQQIFTVPVTSEQGEDGQFYLFGEMNVDIRNYGLTPPTKFLGTVKVSPYVVVAFKIGIELEA</sequence>
<gene>
    <name evidence="1" type="ORF">PEPS_21740</name>
</gene>
<dbReference type="EMBL" id="AP025292">
    <property type="protein sequence ID" value="BDC99893.1"/>
    <property type="molecule type" value="Genomic_DNA"/>
</dbReference>
<reference evidence="1 2" key="1">
    <citation type="submission" date="2021-12" db="EMBL/GenBank/DDBJ databases">
        <title>Genome sequencing of bacteria with rrn-lacking chromosome and rrn-plasmid.</title>
        <authorList>
            <person name="Anda M."/>
            <person name="Iwasaki W."/>
        </authorList>
    </citation>
    <scope>NUCLEOTIDE SEQUENCE [LARGE SCALE GENOMIC DNA]</scope>
    <source>
        <strain evidence="1 2">NBRC 101262</strain>
    </source>
</reference>
<name>A0ABN6LEP0_9BACT</name>
<keyword evidence="2" id="KW-1185">Reference proteome</keyword>
<protein>
    <recommendedName>
        <fullName evidence="3">Lipid/polyisoprenoid-binding YceI-like domain-containing protein</fullName>
    </recommendedName>
</protein>
<dbReference type="InterPro" id="IPR036761">
    <property type="entry name" value="TTHA0802/YceI-like_sf"/>
</dbReference>
<dbReference type="RefSeq" id="WP_332920035.1">
    <property type="nucleotide sequence ID" value="NZ_AP025292.1"/>
</dbReference>
<organism evidence="1 2">
    <name type="scientific">Persicobacter psychrovividus</name>
    <dbReference type="NCBI Taxonomy" id="387638"/>
    <lineage>
        <taxon>Bacteria</taxon>
        <taxon>Pseudomonadati</taxon>
        <taxon>Bacteroidota</taxon>
        <taxon>Cytophagia</taxon>
        <taxon>Cytophagales</taxon>
        <taxon>Persicobacteraceae</taxon>
        <taxon>Persicobacter</taxon>
    </lineage>
</organism>
<evidence type="ECO:0000313" key="1">
    <source>
        <dbReference type="EMBL" id="BDC99893.1"/>
    </source>
</evidence>
<accession>A0ABN6LEP0</accession>
<evidence type="ECO:0008006" key="3">
    <source>
        <dbReference type="Google" id="ProtNLM"/>
    </source>
</evidence>
<proteinExistence type="predicted"/>